<feature type="transmembrane region" description="Helical" evidence="1">
    <location>
        <begin position="73"/>
        <end position="90"/>
    </location>
</feature>
<comment type="caution">
    <text evidence="2">The sequence shown here is derived from an EMBL/GenBank/DDBJ whole genome shotgun (WGS) entry which is preliminary data.</text>
</comment>
<name>A0ABT1TIW7_9GAMM</name>
<evidence type="ECO:0000313" key="2">
    <source>
        <dbReference type="EMBL" id="MCQ8105413.1"/>
    </source>
</evidence>
<keyword evidence="3" id="KW-1185">Reference proteome</keyword>
<feature type="transmembrane region" description="Helical" evidence="1">
    <location>
        <begin position="170"/>
        <end position="192"/>
    </location>
</feature>
<sequence>MREPDSQAKARTPGTLRAILSWLIGGLTLGYPFLVWYSLDYFQPRTLALALAAIFLLRMLIKNPRANSNGPLLKLAPFCLLFLLLIALLNETRWLLGYPVLVSLLFFGVFAHSLLYPPTVVERLARLEDPDLPVKGVAYTRKVTWAWSVFFLCNAAVSQATVWYGDRWLWSFYNGGLFYVLMGLLMGVEMLIRRKVKASY</sequence>
<evidence type="ECO:0000256" key="1">
    <source>
        <dbReference type="SAM" id="Phobius"/>
    </source>
</evidence>
<feature type="transmembrane region" description="Helical" evidence="1">
    <location>
        <begin position="96"/>
        <end position="116"/>
    </location>
</feature>
<protein>
    <recommendedName>
        <fullName evidence="4">DNA gyrase subunit B</fullName>
    </recommendedName>
</protein>
<keyword evidence="1" id="KW-0472">Membrane</keyword>
<evidence type="ECO:0000313" key="3">
    <source>
        <dbReference type="Proteomes" id="UP001524499"/>
    </source>
</evidence>
<keyword evidence="1" id="KW-1133">Transmembrane helix</keyword>
<evidence type="ECO:0008006" key="4">
    <source>
        <dbReference type="Google" id="ProtNLM"/>
    </source>
</evidence>
<proteinExistence type="predicted"/>
<keyword evidence="1" id="KW-0812">Transmembrane</keyword>
<organism evidence="2 3">
    <name type="scientific">Methylomonas subterranea</name>
    <dbReference type="NCBI Taxonomy" id="2952225"/>
    <lineage>
        <taxon>Bacteria</taxon>
        <taxon>Pseudomonadati</taxon>
        <taxon>Pseudomonadota</taxon>
        <taxon>Gammaproteobacteria</taxon>
        <taxon>Methylococcales</taxon>
        <taxon>Methylococcaceae</taxon>
        <taxon>Methylomonas</taxon>
    </lineage>
</organism>
<gene>
    <name evidence="2" type="ORF">NP590_14955</name>
</gene>
<feature type="transmembrane region" description="Helical" evidence="1">
    <location>
        <begin position="20"/>
        <end position="39"/>
    </location>
</feature>
<feature type="transmembrane region" description="Helical" evidence="1">
    <location>
        <begin position="45"/>
        <end position="61"/>
    </location>
</feature>
<dbReference type="EMBL" id="JANIBJ010000029">
    <property type="protein sequence ID" value="MCQ8105413.1"/>
    <property type="molecule type" value="Genomic_DNA"/>
</dbReference>
<feature type="transmembrane region" description="Helical" evidence="1">
    <location>
        <begin position="145"/>
        <end position="164"/>
    </location>
</feature>
<accession>A0ABT1TIW7</accession>
<dbReference type="RefSeq" id="WP_256603373.1">
    <property type="nucleotide sequence ID" value="NZ_JANIBJ010000029.1"/>
</dbReference>
<dbReference type="Proteomes" id="UP001524499">
    <property type="component" value="Unassembled WGS sequence"/>
</dbReference>
<reference evidence="2 3" key="1">
    <citation type="submission" date="2022-07" db="EMBL/GenBank/DDBJ databases">
        <title>Methylomonas rivi sp. nov., Methylomonas rosea sp. nov., Methylomonas aureus sp. nov. and Methylomonas subterranea sp. nov., four novel methanotrophs isolated from a freshwater creek and the deep terrestrial subsurface.</title>
        <authorList>
            <person name="Abin C."/>
            <person name="Sankaranarayanan K."/>
            <person name="Garner C."/>
            <person name="Sindelar R."/>
            <person name="Kotary K."/>
            <person name="Garner R."/>
            <person name="Barclay S."/>
            <person name="Lawson P."/>
            <person name="Krumholz L."/>
        </authorList>
    </citation>
    <scope>NUCLEOTIDE SEQUENCE [LARGE SCALE GENOMIC DNA]</scope>
    <source>
        <strain evidence="2 3">SURF-2</strain>
    </source>
</reference>